<evidence type="ECO:0000259" key="6">
    <source>
        <dbReference type="PROSITE" id="PS50928"/>
    </source>
</evidence>
<evidence type="ECO:0000313" key="7">
    <source>
        <dbReference type="EMBL" id="MBB5233381.1"/>
    </source>
</evidence>
<dbReference type="InterPro" id="IPR000515">
    <property type="entry name" value="MetI-like"/>
</dbReference>
<dbReference type="Gene3D" id="1.10.3720.10">
    <property type="entry name" value="MetI-like"/>
    <property type="match status" value="1"/>
</dbReference>
<dbReference type="Pfam" id="PF00528">
    <property type="entry name" value="BPD_transp_1"/>
    <property type="match status" value="1"/>
</dbReference>
<feature type="transmembrane region" description="Helical" evidence="5">
    <location>
        <begin position="24"/>
        <end position="45"/>
    </location>
</feature>
<sequence>MTTTAPVPTVTPTPAARKAGRSRVGLYALLLLAALFFLLPIYLLLATAFKAPEAINLATTWQWPRALNWASFADAWAKIGANMGNSLFLAVVATALSALLGSLNGYALAKWKFRGANTLFALMLFGMFIPYQAVLIPLFQFVKSLGLYGSIWGLILAHVVYGLPITTLIFRNYYAEVPDALVEAATIDGAGFWGIYRQVIFPLSVPGFVVVIIWQFTQVWNEFLFAATLTNTGSQPVTYALSQLAGGQAVSWNLPMAGAILAALPTLLVYILLGRYFVRGLLAGSVKG</sequence>
<feature type="transmembrane region" description="Helical" evidence="5">
    <location>
        <begin position="119"/>
        <end position="139"/>
    </location>
</feature>
<dbReference type="RefSeq" id="WP_380003268.1">
    <property type="nucleotide sequence ID" value="NZ_JACHFN010000002.1"/>
</dbReference>
<gene>
    <name evidence="7" type="ORF">HNQ09_000798</name>
</gene>
<evidence type="ECO:0000256" key="4">
    <source>
        <dbReference type="ARBA" id="ARBA00023136"/>
    </source>
</evidence>
<dbReference type="PROSITE" id="PS50928">
    <property type="entry name" value="ABC_TM1"/>
    <property type="match status" value="1"/>
</dbReference>
<evidence type="ECO:0000256" key="2">
    <source>
        <dbReference type="ARBA" id="ARBA00022692"/>
    </source>
</evidence>
<feature type="transmembrane region" description="Helical" evidence="5">
    <location>
        <begin position="195"/>
        <end position="216"/>
    </location>
</feature>
<keyword evidence="2 5" id="KW-0812">Transmembrane</keyword>
<evidence type="ECO:0000256" key="1">
    <source>
        <dbReference type="ARBA" id="ARBA00004141"/>
    </source>
</evidence>
<reference evidence="7 8" key="1">
    <citation type="submission" date="2020-08" db="EMBL/GenBank/DDBJ databases">
        <title>Genomic Encyclopedia of Type Strains, Phase IV (KMG-IV): sequencing the most valuable type-strain genomes for metagenomic binning, comparative biology and taxonomic classification.</title>
        <authorList>
            <person name="Goeker M."/>
        </authorList>
    </citation>
    <scope>NUCLEOTIDE SEQUENCE [LARGE SCALE GENOMIC DNA]</scope>
    <source>
        <strain evidence="7 8">DSM 101791</strain>
    </source>
</reference>
<evidence type="ECO:0000256" key="3">
    <source>
        <dbReference type="ARBA" id="ARBA00022989"/>
    </source>
</evidence>
<dbReference type="AlphaFoldDB" id="A0A7W8GD56"/>
<comment type="subcellular location">
    <subcellularLocation>
        <location evidence="5">Cell membrane</location>
        <topology evidence="5">Multi-pass membrane protein</topology>
    </subcellularLocation>
    <subcellularLocation>
        <location evidence="1">Membrane</location>
        <topology evidence="1">Multi-pass membrane protein</topology>
    </subcellularLocation>
</comment>
<accession>A0A7W8GD56</accession>
<dbReference type="SUPFAM" id="SSF161098">
    <property type="entry name" value="MetI-like"/>
    <property type="match status" value="1"/>
</dbReference>
<dbReference type="GO" id="GO:0005886">
    <property type="term" value="C:plasma membrane"/>
    <property type="evidence" value="ECO:0007669"/>
    <property type="project" value="UniProtKB-SubCell"/>
</dbReference>
<protein>
    <submittedName>
        <fullName evidence="7">Glucose/mannose transport system permease protein</fullName>
    </submittedName>
</protein>
<dbReference type="PANTHER" id="PTHR43879">
    <property type="entry name" value="ABC TRANSPORTER PERMEASE PROTEIN"/>
    <property type="match status" value="1"/>
</dbReference>
<keyword evidence="8" id="KW-1185">Reference proteome</keyword>
<dbReference type="PANTHER" id="PTHR43879:SF1">
    <property type="entry name" value="GLUCOSE IMPORT SYSTEM PERMEASE PROTEIN GLCU"/>
    <property type="match status" value="1"/>
</dbReference>
<comment type="caution">
    <text evidence="7">The sequence shown here is derived from an EMBL/GenBank/DDBJ whole genome shotgun (WGS) entry which is preliminary data.</text>
</comment>
<organism evidence="7 8">
    <name type="scientific">Deinococcus budaensis</name>
    <dbReference type="NCBI Taxonomy" id="1665626"/>
    <lineage>
        <taxon>Bacteria</taxon>
        <taxon>Thermotogati</taxon>
        <taxon>Deinococcota</taxon>
        <taxon>Deinococci</taxon>
        <taxon>Deinococcales</taxon>
        <taxon>Deinococcaceae</taxon>
        <taxon>Deinococcus</taxon>
    </lineage>
</organism>
<feature type="domain" description="ABC transmembrane type-1" evidence="6">
    <location>
        <begin position="83"/>
        <end position="273"/>
    </location>
</feature>
<dbReference type="CDD" id="cd06261">
    <property type="entry name" value="TM_PBP2"/>
    <property type="match status" value="1"/>
</dbReference>
<dbReference type="Proteomes" id="UP000525389">
    <property type="component" value="Unassembled WGS sequence"/>
</dbReference>
<keyword evidence="5" id="KW-0813">Transport</keyword>
<proteinExistence type="inferred from homology"/>
<evidence type="ECO:0000256" key="5">
    <source>
        <dbReference type="RuleBase" id="RU363032"/>
    </source>
</evidence>
<comment type="similarity">
    <text evidence="5">Belongs to the binding-protein-dependent transport system permease family.</text>
</comment>
<name>A0A7W8GD56_9DEIO</name>
<evidence type="ECO:0000313" key="8">
    <source>
        <dbReference type="Proteomes" id="UP000525389"/>
    </source>
</evidence>
<dbReference type="InterPro" id="IPR035906">
    <property type="entry name" value="MetI-like_sf"/>
</dbReference>
<dbReference type="GO" id="GO:0055085">
    <property type="term" value="P:transmembrane transport"/>
    <property type="evidence" value="ECO:0007669"/>
    <property type="project" value="InterPro"/>
</dbReference>
<feature type="transmembrane region" description="Helical" evidence="5">
    <location>
        <begin position="87"/>
        <end position="107"/>
    </location>
</feature>
<keyword evidence="4 5" id="KW-0472">Membrane</keyword>
<dbReference type="EMBL" id="JACHFN010000002">
    <property type="protein sequence ID" value="MBB5233381.1"/>
    <property type="molecule type" value="Genomic_DNA"/>
</dbReference>
<feature type="transmembrane region" description="Helical" evidence="5">
    <location>
        <begin position="151"/>
        <end position="174"/>
    </location>
</feature>
<keyword evidence="3 5" id="KW-1133">Transmembrane helix</keyword>
<feature type="transmembrane region" description="Helical" evidence="5">
    <location>
        <begin position="256"/>
        <end position="278"/>
    </location>
</feature>